<proteinExistence type="predicted"/>
<evidence type="ECO:0000313" key="4">
    <source>
        <dbReference type="Proteomes" id="UP000034164"/>
    </source>
</evidence>
<feature type="compositionally biased region" description="Basic and acidic residues" evidence="1">
    <location>
        <begin position="158"/>
        <end position="175"/>
    </location>
</feature>
<dbReference type="Proteomes" id="UP000034164">
    <property type="component" value="Unassembled WGS sequence"/>
</dbReference>
<feature type="domain" description="Prokaryotic-type class I peptide chain release factors" evidence="2">
    <location>
        <begin position="58"/>
        <end position="186"/>
    </location>
</feature>
<dbReference type="OrthoDB" id="270639at2759"/>
<dbReference type="InterPro" id="IPR052104">
    <property type="entry name" value="Mito_Release_Factor_mL62"/>
</dbReference>
<dbReference type="PANTHER" id="PTHR11075">
    <property type="entry name" value="PEPTIDE CHAIN RELEASE FACTOR"/>
    <property type="match status" value="1"/>
</dbReference>
<dbReference type="Pfam" id="PF00472">
    <property type="entry name" value="RF-1"/>
    <property type="match status" value="1"/>
</dbReference>
<dbReference type="SUPFAM" id="SSF110916">
    <property type="entry name" value="Peptidyl-tRNA hydrolase domain-like"/>
    <property type="match status" value="1"/>
</dbReference>
<dbReference type="Gene3D" id="3.30.160.20">
    <property type="match status" value="1"/>
</dbReference>
<dbReference type="GO" id="GO:0070126">
    <property type="term" value="P:mitochondrial translational termination"/>
    <property type="evidence" value="ECO:0007669"/>
    <property type="project" value="TreeGrafter"/>
</dbReference>
<accession>A0A0G2J3Z2</accession>
<protein>
    <recommendedName>
        <fullName evidence="2">Prokaryotic-type class I peptide chain release factors domain-containing protein</fullName>
    </recommendedName>
</protein>
<dbReference type="VEuPathDB" id="FungiDB:EMCG_08769"/>
<sequence>MLRFSLFCPRTAFTARAFVPTISTRQLASGRVTNSQELTDEELGTARVWLSQLTPRTIPRNIGDVSYSRSSGPGGQNVNKVNSKATLKIPLSSLLRLVPRALHPEIRSSRYIAERSDSLVIQSDETRKQTRNLDLCFQKLQELLVTAGKMAIPGETSPEQRKKVQVLEKANNESRIRHKKAHSMKKSGRRSSSYED</sequence>
<comment type="caution">
    <text evidence="3">The sequence shown here is derived from an EMBL/GenBank/DDBJ whole genome shotgun (WGS) entry which is preliminary data.</text>
</comment>
<evidence type="ECO:0000256" key="1">
    <source>
        <dbReference type="SAM" id="MobiDB-lite"/>
    </source>
</evidence>
<dbReference type="GO" id="GO:0016150">
    <property type="term" value="F:translation release factor activity, codon nonspecific"/>
    <property type="evidence" value="ECO:0007669"/>
    <property type="project" value="TreeGrafter"/>
</dbReference>
<feature type="region of interest" description="Disordered" evidence="1">
    <location>
        <begin position="153"/>
        <end position="196"/>
    </location>
</feature>
<dbReference type="GO" id="GO:0004045">
    <property type="term" value="F:peptidyl-tRNA hydrolase activity"/>
    <property type="evidence" value="ECO:0007669"/>
    <property type="project" value="TreeGrafter"/>
</dbReference>
<evidence type="ECO:0000259" key="2">
    <source>
        <dbReference type="Pfam" id="PF00472"/>
    </source>
</evidence>
<organism evidence="3 4">
    <name type="scientific">[Emmonsia] crescens</name>
    <dbReference type="NCBI Taxonomy" id="73230"/>
    <lineage>
        <taxon>Eukaryota</taxon>
        <taxon>Fungi</taxon>
        <taxon>Dikarya</taxon>
        <taxon>Ascomycota</taxon>
        <taxon>Pezizomycotina</taxon>
        <taxon>Eurotiomycetes</taxon>
        <taxon>Eurotiomycetidae</taxon>
        <taxon>Onygenales</taxon>
        <taxon>Ajellomycetaceae</taxon>
        <taxon>Emergomyces</taxon>
    </lineage>
</organism>
<gene>
    <name evidence="3" type="ORF">EMCG_08769</name>
</gene>
<dbReference type="GO" id="GO:0005762">
    <property type="term" value="C:mitochondrial large ribosomal subunit"/>
    <property type="evidence" value="ECO:0007669"/>
    <property type="project" value="TreeGrafter"/>
</dbReference>
<dbReference type="AlphaFoldDB" id="A0A0G2J3Z2"/>
<reference evidence="4" key="1">
    <citation type="journal article" date="2015" name="PLoS Genet.">
        <title>The dynamic genome and transcriptome of the human fungal pathogen Blastomyces and close relative Emmonsia.</title>
        <authorList>
            <person name="Munoz J.F."/>
            <person name="Gauthier G.M."/>
            <person name="Desjardins C.A."/>
            <person name="Gallo J.E."/>
            <person name="Holder J."/>
            <person name="Sullivan T.D."/>
            <person name="Marty A.J."/>
            <person name="Carmen J.C."/>
            <person name="Chen Z."/>
            <person name="Ding L."/>
            <person name="Gujja S."/>
            <person name="Magrini V."/>
            <person name="Misas E."/>
            <person name="Mitreva M."/>
            <person name="Priest M."/>
            <person name="Saif S."/>
            <person name="Whiston E.A."/>
            <person name="Young S."/>
            <person name="Zeng Q."/>
            <person name="Goldman W.E."/>
            <person name="Mardis E.R."/>
            <person name="Taylor J.W."/>
            <person name="McEwen J.G."/>
            <person name="Clay O.K."/>
            <person name="Klein B.S."/>
            <person name="Cuomo C.A."/>
        </authorList>
    </citation>
    <scope>NUCLEOTIDE SEQUENCE [LARGE SCALE GENOMIC DNA]</scope>
    <source>
        <strain evidence="4">UAMH 3008</strain>
    </source>
</reference>
<dbReference type="PANTHER" id="PTHR11075:SF54">
    <property type="entry name" value="LARGE RIBOSOMAL SUBUNIT PROTEIN ML62"/>
    <property type="match status" value="1"/>
</dbReference>
<dbReference type="EMBL" id="LCZI01000655">
    <property type="protein sequence ID" value="KKZ65389.1"/>
    <property type="molecule type" value="Genomic_DNA"/>
</dbReference>
<dbReference type="InterPro" id="IPR000352">
    <property type="entry name" value="Pep_chain_release_fac_I"/>
</dbReference>
<name>A0A0G2J3Z2_9EURO</name>
<evidence type="ECO:0000313" key="3">
    <source>
        <dbReference type="EMBL" id="KKZ65389.1"/>
    </source>
</evidence>
<feature type="compositionally biased region" description="Basic residues" evidence="1">
    <location>
        <begin position="176"/>
        <end position="189"/>
    </location>
</feature>